<dbReference type="Gene3D" id="3.40.50.1820">
    <property type="entry name" value="alpha/beta hydrolase"/>
    <property type="match status" value="1"/>
</dbReference>
<dbReference type="RefSeq" id="WP_009337646.1">
    <property type="nucleotide sequence ID" value="NZ_CCAZ020000001.1"/>
</dbReference>
<dbReference type="PANTHER" id="PTHR36837">
    <property type="entry name" value="POLY(3-HYDROXYALKANOATE) POLYMERASE SUBUNIT PHAC"/>
    <property type="match status" value="1"/>
</dbReference>
<accession>A0A090MM38</accession>
<evidence type="ECO:0000313" key="7">
    <source>
        <dbReference type="Proteomes" id="UP000035762"/>
    </source>
</evidence>
<dbReference type="GO" id="GO:0016746">
    <property type="term" value="F:acyltransferase activity"/>
    <property type="evidence" value="ECO:0007669"/>
    <property type="project" value="UniProtKB-KW"/>
</dbReference>
<evidence type="ECO:0000259" key="4">
    <source>
        <dbReference type="Pfam" id="PF07167"/>
    </source>
</evidence>
<evidence type="ECO:0000256" key="2">
    <source>
        <dbReference type="ARBA" id="ARBA00023315"/>
    </source>
</evidence>
<reference evidence="6 7" key="1">
    <citation type="journal article" date="2014" name="Genome Announc.">
        <title>Genome Sequence of Afipia felis Strain 76713, Isolated in Hospital Water Using an Amoeba Co-Culture Procedure.</title>
        <authorList>
            <person name="Benamar S."/>
            <person name="La Scola B."/>
            <person name="Croce O."/>
        </authorList>
    </citation>
    <scope>NUCLEOTIDE SEQUENCE [LARGE SCALE GENOMIC DNA]</scope>
    <source>
        <strain evidence="6 7">76713</strain>
    </source>
</reference>
<evidence type="ECO:0000256" key="3">
    <source>
        <dbReference type="SAM" id="MobiDB-lite"/>
    </source>
</evidence>
<evidence type="ECO:0000259" key="5">
    <source>
        <dbReference type="Pfam" id="PF12551"/>
    </source>
</evidence>
<dbReference type="STRING" id="1035.BN961_00119"/>
<dbReference type="PANTHER" id="PTHR36837:SF5">
    <property type="entry name" value="POLY-3-HYDROXYBUTYRATE SYNTHASE"/>
    <property type="match status" value="1"/>
</dbReference>
<dbReference type="AlphaFoldDB" id="A0A090MM38"/>
<dbReference type="Pfam" id="PF12551">
    <property type="entry name" value="PHBC_N"/>
    <property type="match status" value="1"/>
</dbReference>
<dbReference type="InterPro" id="IPR029058">
    <property type="entry name" value="AB_hydrolase_fold"/>
</dbReference>
<keyword evidence="7" id="KW-1185">Reference proteome</keyword>
<feature type="region of interest" description="Disordered" evidence="3">
    <location>
        <begin position="567"/>
        <end position="588"/>
    </location>
</feature>
<dbReference type="Proteomes" id="UP000035762">
    <property type="component" value="Unassembled WGS sequence"/>
</dbReference>
<feature type="domain" description="Poly-beta-hydroxybutyrate polymerase N-terminal" evidence="4">
    <location>
        <begin position="98"/>
        <end position="266"/>
    </location>
</feature>
<dbReference type="InterPro" id="IPR022211">
    <property type="entry name" value="PHBC_N"/>
</dbReference>
<evidence type="ECO:0000313" key="6">
    <source>
        <dbReference type="EMBL" id="CEG06749.1"/>
    </source>
</evidence>
<comment type="caution">
    <text evidence="6">The sequence shown here is derived from an EMBL/GenBank/DDBJ whole genome shotgun (WGS) entry which is preliminary data.</text>
</comment>
<keyword evidence="2" id="KW-0012">Acyltransferase</keyword>
<dbReference type="InterPro" id="IPR010941">
    <property type="entry name" value="PhaC_N"/>
</dbReference>
<name>A0A090MM38_AFIFE</name>
<organism evidence="6 7">
    <name type="scientific">Afipia felis</name>
    <name type="common">Cat scratch disease bacillus</name>
    <dbReference type="NCBI Taxonomy" id="1035"/>
    <lineage>
        <taxon>Bacteria</taxon>
        <taxon>Pseudomonadati</taxon>
        <taxon>Pseudomonadota</taxon>
        <taxon>Alphaproteobacteria</taxon>
        <taxon>Hyphomicrobiales</taxon>
        <taxon>Nitrobacteraceae</taxon>
        <taxon>Afipia</taxon>
    </lineage>
</organism>
<dbReference type="Pfam" id="PF07167">
    <property type="entry name" value="PhaC_N"/>
    <property type="match status" value="1"/>
</dbReference>
<dbReference type="EMBL" id="CCAZ020000001">
    <property type="protein sequence ID" value="CEG06749.1"/>
    <property type="molecule type" value="Genomic_DNA"/>
</dbReference>
<dbReference type="GO" id="GO:0042619">
    <property type="term" value="P:poly-hydroxybutyrate biosynthetic process"/>
    <property type="evidence" value="ECO:0007669"/>
    <property type="project" value="InterPro"/>
</dbReference>
<evidence type="ECO:0000256" key="1">
    <source>
        <dbReference type="ARBA" id="ARBA00022679"/>
    </source>
</evidence>
<dbReference type="InterPro" id="IPR051321">
    <property type="entry name" value="PHA/PHB_synthase"/>
</dbReference>
<protein>
    <submittedName>
        <fullName evidence="6">Poly-beta-hydroxybutyrate polymerase</fullName>
    </submittedName>
</protein>
<gene>
    <name evidence="6" type="primary">phbC_1</name>
    <name evidence="6" type="ORF">BN961_00119</name>
</gene>
<keyword evidence="1" id="KW-0808">Transferase</keyword>
<dbReference type="SUPFAM" id="SSF53474">
    <property type="entry name" value="alpha/beta-Hydrolases"/>
    <property type="match status" value="1"/>
</dbReference>
<sequence length="588" mass="65101">MADPFASKAVPLTSAIKIPTAPVEATPASQPLSIDRVVHAAEARLTGSLSTISLALAYLDFAWHLANSPGRQIQLACRAFELFEQLTKSEKWIHPLPQDWRFNDPAWDDYPFNVISQSFLLIEEWWREATTGPAGVAKSHGDVISFAARQILDMYSPSNYAWLNPEVLRATVRQGGFNFVKGFYNCAEDLVGAATGGKQGAGHFVVGENVAITPGKVVFRNELIELIQYEPATVTVHPEPVLIVPAWIMKYYILDLSPENSLIRYLVSQGFTVFCISWRNPNAGMRDVSFDDYRRHGVMVALDVIQAICGNAKVHACGYCLGGTILAIAAATMARDRNDQLATVTLLAAQTDFSEPGELQLFTDESGLALLDDVMWRQGYLDSTQMAGAFQLLRSNGLIWSRVVKSYLLGEREQPSDLMAWNADATRMPYRMHSEYLHQMFLHNDLAEGRYIAGGESIALQDIHAPIFSVSTETDHVAPWRSVYKIHLLNSGDITFVLTSGGHNAGIVSEPGHPGRHFRMMNRPSKSDYLSPDEWAIRAAKQDGSWWPAWVDWLKDHSGAALSPPPLGAPEMGYPALEDAPGSYVREH</sequence>
<dbReference type="OrthoDB" id="7208816at2"/>
<feature type="domain" description="Poly-beta-hydroxybutyrate polymerase N-terminal" evidence="5">
    <location>
        <begin position="33"/>
        <end position="71"/>
    </location>
</feature>
<proteinExistence type="predicted"/>